<keyword evidence="7 8" id="KW-0472">Membrane</keyword>
<dbReference type="InterPro" id="IPR050297">
    <property type="entry name" value="LipidA_mod_glycosyltrf_83"/>
</dbReference>
<dbReference type="PANTHER" id="PTHR33908">
    <property type="entry name" value="MANNOSYLTRANSFERASE YKCB-RELATED"/>
    <property type="match status" value="1"/>
</dbReference>
<dbReference type="AlphaFoldDB" id="A0AAV3XQX8"/>
<dbReference type="GO" id="GO:0009103">
    <property type="term" value="P:lipopolysaccharide biosynthetic process"/>
    <property type="evidence" value="ECO:0007669"/>
    <property type="project" value="UniProtKB-ARBA"/>
</dbReference>
<evidence type="ECO:0000256" key="3">
    <source>
        <dbReference type="ARBA" id="ARBA00022676"/>
    </source>
</evidence>
<proteinExistence type="predicted"/>
<feature type="transmembrane region" description="Helical" evidence="8">
    <location>
        <begin position="168"/>
        <end position="186"/>
    </location>
</feature>
<dbReference type="GO" id="GO:0005886">
    <property type="term" value="C:plasma membrane"/>
    <property type="evidence" value="ECO:0007669"/>
    <property type="project" value="UniProtKB-SubCell"/>
</dbReference>
<comment type="caution">
    <text evidence="10">The sequence shown here is derived from an EMBL/GenBank/DDBJ whole genome shotgun (WGS) entry which is preliminary data.</text>
</comment>
<evidence type="ECO:0000313" key="11">
    <source>
        <dbReference type="Proteomes" id="UP001050975"/>
    </source>
</evidence>
<feature type="transmembrane region" description="Helical" evidence="8">
    <location>
        <begin position="12"/>
        <end position="29"/>
    </location>
</feature>
<reference evidence="10" key="1">
    <citation type="submission" date="2019-10" db="EMBL/GenBank/DDBJ databases">
        <title>Draft genome sequece of Microseira wollei NIES-4236.</title>
        <authorList>
            <person name="Yamaguchi H."/>
            <person name="Suzuki S."/>
            <person name="Kawachi M."/>
        </authorList>
    </citation>
    <scope>NUCLEOTIDE SEQUENCE</scope>
    <source>
        <strain evidence="10">NIES-4236</strain>
    </source>
</reference>
<feature type="transmembrane region" description="Helical" evidence="8">
    <location>
        <begin position="341"/>
        <end position="358"/>
    </location>
</feature>
<keyword evidence="11" id="KW-1185">Reference proteome</keyword>
<comment type="subcellular location">
    <subcellularLocation>
        <location evidence="1">Cell membrane</location>
        <topology evidence="1">Multi-pass membrane protein</topology>
    </subcellularLocation>
</comment>
<evidence type="ECO:0000256" key="8">
    <source>
        <dbReference type="SAM" id="Phobius"/>
    </source>
</evidence>
<dbReference type="RefSeq" id="WP_226592075.1">
    <property type="nucleotide sequence ID" value="NZ_BLAY01000216.1"/>
</dbReference>
<gene>
    <name evidence="10" type="ORF">MiSe_81680</name>
</gene>
<keyword evidence="2" id="KW-1003">Cell membrane</keyword>
<dbReference type="Pfam" id="PF13231">
    <property type="entry name" value="PMT_2"/>
    <property type="match status" value="1"/>
</dbReference>
<dbReference type="EMBL" id="BLAY01000216">
    <property type="protein sequence ID" value="GET43346.1"/>
    <property type="molecule type" value="Genomic_DNA"/>
</dbReference>
<evidence type="ECO:0000256" key="4">
    <source>
        <dbReference type="ARBA" id="ARBA00022679"/>
    </source>
</evidence>
<dbReference type="InterPro" id="IPR038731">
    <property type="entry name" value="RgtA/B/C-like"/>
</dbReference>
<keyword evidence="5 8" id="KW-0812">Transmembrane</keyword>
<evidence type="ECO:0000259" key="9">
    <source>
        <dbReference type="Pfam" id="PF13231"/>
    </source>
</evidence>
<dbReference type="PANTHER" id="PTHR33908:SF11">
    <property type="entry name" value="MEMBRANE PROTEIN"/>
    <property type="match status" value="1"/>
</dbReference>
<protein>
    <recommendedName>
        <fullName evidence="9">Glycosyltransferase RgtA/B/C/D-like domain-containing protein</fullName>
    </recommendedName>
</protein>
<organism evidence="10 11">
    <name type="scientific">Microseira wollei NIES-4236</name>
    <dbReference type="NCBI Taxonomy" id="2530354"/>
    <lineage>
        <taxon>Bacteria</taxon>
        <taxon>Bacillati</taxon>
        <taxon>Cyanobacteriota</taxon>
        <taxon>Cyanophyceae</taxon>
        <taxon>Oscillatoriophycideae</taxon>
        <taxon>Aerosakkonematales</taxon>
        <taxon>Aerosakkonemataceae</taxon>
        <taxon>Microseira</taxon>
    </lineage>
</organism>
<dbReference type="Proteomes" id="UP001050975">
    <property type="component" value="Unassembled WGS sequence"/>
</dbReference>
<evidence type="ECO:0000313" key="10">
    <source>
        <dbReference type="EMBL" id="GET43346.1"/>
    </source>
</evidence>
<evidence type="ECO:0000256" key="1">
    <source>
        <dbReference type="ARBA" id="ARBA00004651"/>
    </source>
</evidence>
<evidence type="ECO:0000256" key="6">
    <source>
        <dbReference type="ARBA" id="ARBA00022989"/>
    </source>
</evidence>
<evidence type="ECO:0000256" key="7">
    <source>
        <dbReference type="ARBA" id="ARBA00023136"/>
    </source>
</evidence>
<feature type="transmembrane region" description="Helical" evidence="8">
    <location>
        <begin position="314"/>
        <end position="334"/>
    </location>
</feature>
<feature type="transmembrane region" description="Helical" evidence="8">
    <location>
        <begin position="236"/>
        <end position="257"/>
    </location>
</feature>
<sequence length="520" mass="59392">MFKFKQYLKFNYFLAIVIALGIFFRFANIDQKVYWYDETVTSIRLSGYTKEDFSDLVSDSQVIRIADLQKYQQPAPKKGLIDTIRSLAVENPEHPPLYFMLARLWGQGFGYSPAAMRSFSAAVSLLAFPLMYWLCRELFELPLTGWIAIALLSISPLHVLYAQEARGYSLWTVTILLSSAALLRAIRLNKSINWAFYAVTLVVGLYTNLLTVLVAIAHGIYVIIVKKIRFSQTFTAYFISSLSAFIAFFPWCFLMVTNFNDIDWVKNEIPLPTLVSRWLLNFSAIFFDAAIGYSDNFIDIKSGYDNLHINFSNPLTYAIIPVLIIILYGIYFLFRTSDKQAWLFILILIIATTIPLLLKDLTDGGQRSSIPRYLIPCYLGIQLAVAYLISHLWEQKLWRIIAVIIISGGVVSCGISSQAETWWNKYSSYYNPPVARIVNQTKQPLVIGSNAIRVTSLSYLLDPKVKLMLVKEPNVPKIPGKFSDVFLFRPAKSLKSGIEQQRYKLELVHEPGDLWRITRS</sequence>
<name>A0AAV3XQX8_9CYAN</name>
<accession>A0AAV3XQX8</accession>
<evidence type="ECO:0000256" key="5">
    <source>
        <dbReference type="ARBA" id="ARBA00022692"/>
    </source>
</evidence>
<feature type="transmembrane region" description="Helical" evidence="8">
    <location>
        <begin position="198"/>
        <end position="224"/>
    </location>
</feature>
<dbReference type="GO" id="GO:0016763">
    <property type="term" value="F:pentosyltransferase activity"/>
    <property type="evidence" value="ECO:0007669"/>
    <property type="project" value="TreeGrafter"/>
</dbReference>
<keyword evidence="4" id="KW-0808">Transferase</keyword>
<feature type="transmembrane region" description="Helical" evidence="8">
    <location>
        <begin position="370"/>
        <end position="390"/>
    </location>
</feature>
<keyword evidence="6 8" id="KW-1133">Transmembrane helix</keyword>
<evidence type="ECO:0000256" key="2">
    <source>
        <dbReference type="ARBA" id="ARBA00022475"/>
    </source>
</evidence>
<feature type="domain" description="Glycosyltransferase RgtA/B/C/D-like" evidence="9">
    <location>
        <begin position="94"/>
        <end position="251"/>
    </location>
</feature>
<feature type="transmembrane region" description="Helical" evidence="8">
    <location>
        <begin position="397"/>
        <end position="417"/>
    </location>
</feature>
<feature type="transmembrane region" description="Helical" evidence="8">
    <location>
        <begin position="141"/>
        <end position="162"/>
    </location>
</feature>
<keyword evidence="3" id="KW-0328">Glycosyltransferase</keyword>